<protein>
    <recommendedName>
        <fullName evidence="10">Eukaryotic rRNA processing</fullName>
    </recommendedName>
</protein>
<gene>
    <name evidence="8" type="ORF">PPERSA_02417</name>
</gene>
<dbReference type="Pfam" id="PF05890">
    <property type="entry name" value="Ebp2"/>
    <property type="match status" value="1"/>
</dbReference>
<dbReference type="OMA" id="RETMFHR"/>
<evidence type="ECO:0000256" key="5">
    <source>
        <dbReference type="ARBA" id="ARBA00023242"/>
    </source>
</evidence>
<evidence type="ECO:0000256" key="3">
    <source>
        <dbReference type="ARBA" id="ARBA00022517"/>
    </source>
</evidence>
<dbReference type="AlphaFoldDB" id="A0A0V0QAP5"/>
<dbReference type="OrthoDB" id="313367at2759"/>
<dbReference type="PANTHER" id="PTHR13028">
    <property type="entry name" value="RRNA PROCESSING PROTEIN EBNA1-BINDING PROTEIN-RELATED"/>
    <property type="match status" value="1"/>
</dbReference>
<evidence type="ECO:0000256" key="7">
    <source>
        <dbReference type="SAM" id="MobiDB-lite"/>
    </source>
</evidence>
<evidence type="ECO:0000256" key="6">
    <source>
        <dbReference type="SAM" id="Coils"/>
    </source>
</evidence>
<keyword evidence="5" id="KW-0539">Nucleus</keyword>
<dbReference type="GO" id="GO:0005730">
    <property type="term" value="C:nucleolus"/>
    <property type="evidence" value="ECO:0007669"/>
    <property type="project" value="UniProtKB-SubCell"/>
</dbReference>
<evidence type="ECO:0000256" key="4">
    <source>
        <dbReference type="ARBA" id="ARBA00023054"/>
    </source>
</evidence>
<reference evidence="8 9" key="1">
    <citation type="journal article" date="2015" name="Sci. Rep.">
        <title>Genome of the facultative scuticociliatosis pathogen Pseudocohnilembus persalinus provides insight into its virulence through horizontal gene transfer.</title>
        <authorList>
            <person name="Xiong J."/>
            <person name="Wang G."/>
            <person name="Cheng J."/>
            <person name="Tian M."/>
            <person name="Pan X."/>
            <person name="Warren A."/>
            <person name="Jiang C."/>
            <person name="Yuan D."/>
            <person name="Miao W."/>
        </authorList>
    </citation>
    <scope>NUCLEOTIDE SEQUENCE [LARGE SCALE GENOMIC DNA]</scope>
    <source>
        <strain evidence="8">36N120E</strain>
    </source>
</reference>
<feature type="compositionally biased region" description="Basic residues" evidence="7">
    <location>
        <begin position="255"/>
        <end position="264"/>
    </location>
</feature>
<sequence>MGKKIQQQVHEESDSESEQYEGEAQASNFNNEKQMNIKINEIQAEFKKRLRLGQKDQVNWHEHMSLVSDQAMEIEKMDINDDIQREVQFYNIALENAKLAIKYLKSEKIPIRRPDDYFAEMVKTDQQMAKIKNRLVQQQVKVQDFEEKLLRAQSKKLSKKIKARTEFNKHKEKRDNLNAIEEWKKEISNKGEKAKDLSDFLLKKRDFKKDGKKGDFQKGGKNNSNNNNGGKPRGGKPQHGVKRNSGGGKQNNNKKVQKHGKTIQKKQMPQGKGNRGGNNAKRGGKAGGRGGQKRRK</sequence>
<dbReference type="GO" id="GO:0030687">
    <property type="term" value="C:preribosome, large subunit precursor"/>
    <property type="evidence" value="ECO:0007669"/>
    <property type="project" value="TreeGrafter"/>
</dbReference>
<comment type="similarity">
    <text evidence="2">Belongs to the EBP2 family.</text>
</comment>
<proteinExistence type="inferred from homology"/>
<name>A0A0V0QAP5_PSEPJ</name>
<evidence type="ECO:0008006" key="10">
    <source>
        <dbReference type="Google" id="ProtNLM"/>
    </source>
</evidence>
<dbReference type="Proteomes" id="UP000054937">
    <property type="component" value="Unassembled WGS sequence"/>
</dbReference>
<feature type="compositionally biased region" description="Low complexity" evidence="7">
    <location>
        <begin position="219"/>
        <end position="230"/>
    </location>
</feature>
<evidence type="ECO:0000313" key="8">
    <source>
        <dbReference type="EMBL" id="KRW99305.1"/>
    </source>
</evidence>
<evidence type="ECO:0000256" key="2">
    <source>
        <dbReference type="ARBA" id="ARBA00007336"/>
    </source>
</evidence>
<comment type="caution">
    <text evidence="8">The sequence shown here is derived from an EMBL/GenBank/DDBJ whole genome shotgun (WGS) entry which is preliminary data.</text>
</comment>
<evidence type="ECO:0000256" key="1">
    <source>
        <dbReference type="ARBA" id="ARBA00004604"/>
    </source>
</evidence>
<dbReference type="EMBL" id="LDAU01000214">
    <property type="protein sequence ID" value="KRW99305.1"/>
    <property type="molecule type" value="Genomic_DNA"/>
</dbReference>
<dbReference type="InParanoid" id="A0A0V0QAP5"/>
<feature type="compositionally biased region" description="Basic residues" evidence="7">
    <location>
        <begin position="233"/>
        <end position="242"/>
    </location>
</feature>
<comment type="subcellular location">
    <subcellularLocation>
        <location evidence="1">Nucleus</location>
        <location evidence="1">Nucleolus</location>
    </subcellularLocation>
</comment>
<dbReference type="GO" id="GO:0042273">
    <property type="term" value="P:ribosomal large subunit biogenesis"/>
    <property type="evidence" value="ECO:0007669"/>
    <property type="project" value="TreeGrafter"/>
</dbReference>
<feature type="coiled-coil region" evidence="6">
    <location>
        <begin position="128"/>
        <end position="155"/>
    </location>
</feature>
<dbReference type="PANTHER" id="PTHR13028:SF0">
    <property type="entry name" value="RRNA-PROCESSING PROTEIN EBP2-RELATED"/>
    <property type="match status" value="1"/>
</dbReference>
<keyword evidence="9" id="KW-1185">Reference proteome</keyword>
<keyword evidence="4 6" id="KW-0175">Coiled coil</keyword>
<dbReference type="GO" id="GO:0006364">
    <property type="term" value="P:rRNA processing"/>
    <property type="evidence" value="ECO:0007669"/>
    <property type="project" value="TreeGrafter"/>
</dbReference>
<dbReference type="InterPro" id="IPR008610">
    <property type="entry name" value="Ebp2"/>
</dbReference>
<feature type="region of interest" description="Disordered" evidence="7">
    <location>
        <begin position="205"/>
        <end position="296"/>
    </location>
</feature>
<feature type="compositionally biased region" description="Basic and acidic residues" evidence="7">
    <location>
        <begin position="205"/>
        <end position="218"/>
    </location>
</feature>
<feature type="region of interest" description="Disordered" evidence="7">
    <location>
        <begin position="1"/>
        <end position="33"/>
    </location>
</feature>
<dbReference type="GO" id="GO:0034399">
    <property type="term" value="C:nuclear periphery"/>
    <property type="evidence" value="ECO:0007669"/>
    <property type="project" value="TreeGrafter"/>
</dbReference>
<accession>A0A0V0QAP5</accession>
<evidence type="ECO:0000313" key="9">
    <source>
        <dbReference type="Proteomes" id="UP000054937"/>
    </source>
</evidence>
<organism evidence="8 9">
    <name type="scientific">Pseudocohnilembus persalinus</name>
    <name type="common">Ciliate</name>
    <dbReference type="NCBI Taxonomy" id="266149"/>
    <lineage>
        <taxon>Eukaryota</taxon>
        <taxon>Sar</taxon>
        <taxon>Alveolata</taxon>
        <taxon>Ciliophora</taxon>
        <taxon>Intramacronucleata</taxon>
        <taxon>Oligohymenophorea</taxon>
        <taxon>Scuticociliatia</taxon>
        <taxon>Philasterida</taxon>
        <taxon>Pseudocohnilembidae</taxon>
        <taxon>Pseudocohnilembus</taxon>
    </lineage>
</organism>
<keyword evidence="3" id="KW-0690">Ribosome biogenesis</keyword>
<dbReference type="FunCoup" id="A0A0V0QAP5">
    <property type="interactions" value="31"/>
</dbReference>